<dbReference type="InterPro" id="IPR029058">
    <property type="entry name" value="AB_hydrolase_fold"/>
</dbReference>
<accession>A0A1H2SXG1</accession>
<feature type="domain" description="AB hydrolase-1" evidence="1">
    <location>
        <begin position="60"/>
        <end position="166"/>
    </location>
</feature>
<dbReference type="InterPro" id="IPR050266">
    <property type="entry name" value="AB_hydrolase_sf"/>
</dbReference>
<protein>
    <submittedName>
        <fullName evidence="2">Pimeloyl-ACP methyl ester carboxylesterase</fullName>
    </submittedName>
</protein>
<evidence type="ECO:0000259" key="1">
    <source>
        <dbReference type="Pfam" id="PF00561"/>
    </source>
</evidence>
<evidence type="ECO:0000313" key="3">
    <source>
        <dbReference type="Proteomes" id="UP000199592"/>
    </source>
</evidence>
<dbReference type="PANTHER" id="PTHR43798">
    <property type="entry name" value="MONOACYLGLYCEROL LIPASE"/>
    <property type="match status" value="1"/>
</dbReference>
<gene>
    <name evidence="2" type="ORF">SAMN04487892_1328</name>
</gene>
<dbReference type="SUPFAM" id="SSF53474">
    <property type="entry name" value="alpha/beta-Hydrolases"/>
    <property type="match status" value="1"/>
</dbReference>
<dbReference type="RefSeq" id="WP_090297209.1">
    <property type="nucleotide sequence ID" value="NZ_FNKI01000002.1"/>
</dbReference>
<dbReference type="GO" id="GO:0016020">
    <property type="term" value="C:membrane"/>
    <property type="evidence" value="ECO:0007669"/>
    <property type="project" value="TreeGrafter"/>
</dbReference>
<organism evidence="2 3">
    <name type="scientific">Flagellimonas zhangzhouensis</name>
    <dbReference type="NCBI Taxonomy" id="1073328"/>
    <lineage>
        <taxon>Bacteria</taxon>
        <taxon>Pseudomonadati</taxon>
        <taxon>Bacteroidota</taxon>
        <taxon>Flavobacteriia</taxon>
        <taxon>Flavobacteriales</taxon>
        <taxon>Flavobacteriaceae</taxon>
        <taxon>Flagellimonas</taxon>
    </lineage>
</organism>
<dbReference type="InterPro" id="IPR000073">
    <property type="entry name" value="AB_hydrolase_1"/>
</dbReference>
<dbReference type="OrthoDB" id="9780932at2"/>
<evidence type="ECO:0000313" key="2">
    <source>
        <dbReference type="EMBL" id="SDW36396.1"/>
    </source>
</evidence>
<reference evidence="3" key="1">
    <citation type="submission" date="2016-10" db="EMBL/GenBank/DDBJ databases">
        <authorList>
            <person name="Varghese N."/>
            <person name="Submissions S."/>
        </authorList>
    </citation>
    <scope>NUCLEOTIDE SEQUENCE [LARGE SCALE GENOMIC DNA]</scope>
    <source>
        <strain evidence="3">DSM 25030</strain>
    </source>
</reference>
<dbReference type="Gene3D" id="3.40.50.1820">
    <property type="entry name" value="alpha/beta hydrolase"/>
    <property type="match status" value="1"/>
</dbReference>
<sequence length="314" mass="35108">MKTNLISVIIIGMMLFSSYSCKNKREAKPEKVVEVESPKLKSIEVNDYTINYLDIGKGEPVVFVHGGVGDYRTWEAQTEVFSEDYRVIAISRRYAHPNKQEANETNDYSVTQHSNDLTQFLKALNLGPVHLVGHSYGAFTSLMAALENPELVKSLTLGEPPVVSFLQYTSDGETIGNDFIMNVVMPSAQAFNSNNDKKAVELFIGSILTDSLHFSKATEKEKKLMMDNAFELKGILLTENPYPPLVCEDLNKLNKPTLLIKGDRSPKVLTVITDELSKCIVNSEVKELSNASHGLEYQNPNEFNKIVLEFIGKH</sequence>
<dbReference type="PANTHER" id="PTHR43798:SF33">
    <property type="entry name" value="HYDROLASE, PUTATIVE (AFU_ORTHOLOGUE AFUA_2G14860)-RELATED"/>
    <property type="match status" value="1"/>
</dbReference>
<dbReference type="AlphaFoldDB" id="A0A1H2SXG1"/>
<dbReference type="Proteomes" id="UP000199592">
    <property type="component" value="Unassembled WGS sequence"/>
</dbReference>
<dbReference type="STRING" id="1073328.SAMN05216294_2689"/>
<dbReference type="Pfam" id="PF00561">
    <property type="entry name" value="Abhydrolase_1"/>
    <property type="match status" value="1"/>
</dbReference>
<keyword evidence="3" id="KW-1185">Reference proteome</keyword>
<proteinExistence type="predicted"/>
<dbReference type="EMBL" id="FNMY01000001">
    <property type="protein sequence ID" value="SDW36396.1"/>
    <property type="molecule type" value="Genomic_DNA"/>
</dbReference>
<name>A0A1H2SXG1_9FLAO</name>
<dbReference type="PROSITE" id="PS51257">
    <property type="entry name" value="PROKAR_LIPOPROTEIN"/>
    <property type="match status" value="1"/>
</dbReference>